<dbReference type="Pfam" id="PF00419">
    <property type="entry name" value="Fimbrial"/>
    <property type="match status" value="1"/>
</dbReference>
<dbReference type="InterPro" id="IPR036937">
    <property type="entry name" value="Adhesion_dom_fimbrial_sf"/>
</dbReference>
<evidence type="ECO:0000256" key="5">
    <source>
        <dbReference type="SAM" id="SignalP"/>
    </source>
</evidence>
<dbReference type="AlphaFoldDB" id="A0A7D5VZY4"/>
<sequence>MKKILSILAITLTSSAAMANNGTMSFTGTVSPGGTCPIDVVTPGTGVPMPLLNLGNYKAIDFKGVGQETPRIGFALRLTPGGGCRPGSSAVANVTFTPVFGQAGTSSDLYALQDGLGYTKGLALKISDRTGALLAPDTPSMDYPLSDSDPTEMVFSARLQQIAPAVEQGDIASTVTFVVAIN</sequence>
<dbReference type="PANTHER" id="PTHR33420">
    <property type="entry name" value="FIMBRIAL SUBUNIT ELFA-RELATED"/>
    <property type="match status" value="1"/>
</dbReference>
<dbReference type="Proteomes" id="UP000510934">
    <property type="component" value="Chromosome"/>
</dbReference>
<reference evidence="7 8" key="1">
    <citation type="journal article" date="2009" name="Mikrobiologiia">
        <title>[Phenanthren biodegradation and interaction of Pseudomonas putida BS3701 and Burkholderia sp.BS3702 in plant rhizosphere].</title>
        <authorList>
            <person name="Ovchinnikova A.A."/>
            <person name="Vetrova A.A."/>
            <person name="Filonov A.E."/>
            <person name="Boronin A.M."/>
        </authorList>
    </citation>
    <scope>NUCLEOTIDE SEQUENCE [LARGE SCALE GENOMIC DNA]</scope>
    <source>
        <strain evidence="7 8">BS3701</strain>
    </source>
</reference>
<protein>
    <submittedName>
        <fullName evidence="7">Type 1 fimbrial protein</fullName>
    </submittedName>
</protein>
<dbReference type="InterPro" id="IPR050263">
    <property type="entry name" value="Bact_Fimbrial_Adh_Pro"/>
</dbReference>
<dbReference type="PANTHER" id="PTHR33420:SF12">
    <property type="entry name" value="FIMBRIN-LIKE PROTEIN FIMI-RELATED"/>
    <property type="match status" value="1"/>
</dbReference>
<evidence type="ECO:0000256" key="1">
    <source>
        <dbReference type="ARBA" id="ARBA00004561"/>
    </source>
</evidence>
<accession>A0A7D5VZY4</accession>
<name>A0A7D5VZY4_PSEPU</name>
<feature type="domain" description="Fimbrial-type adhesion" evidence="6">
    <location>
        <begin position="25"/>
        <end position="181"/>
    </location>
</feature>
<evidence type="ECO:0000313" key="7">
    <source>
        <dbReference type="EMBL" id="QLJ15709.1"/>
    </source>
</evidence>
<feature type="chain" id="PRO_5028020612" evidence="5">
    <location>
        <begin position="20"/>
        <end position="182"/>
    </location>
</feature>
<keyword evidence="4" id="KW-0281">Fimbrium</keyword>
<dbReference type="Gene3D" id="2.60.40.1090">
    <property type="entry name" value="Fimbrial-type adhesion domain"/>
    <property type="match status" value="1"/>
</dbReference>
<evidence type="ECO:0000313" key="8">
    <source>
        <dbReference type="Proteomes" id="UP000510934"/>
    </source>
</evidence>
<comment type="similarity">
    <text evidence="2">Belongs to the fimbrial protein family.</text>
</comment>
<dbReference type="InterPro" id="IPR000259">
    <property type="entry name" value="Adhesion_dom_fimbrial"/>
</dbReference>
<keyword evidence="3 5" id="KW-0732">Signal</keyword>
<feature type="signal peptide" evidence="5">
    <location>
        <begin position="1"/>
        <end position="19"/>
    </location>
</feature>
<gene>
    <name evidence="7" type="ORF">H0H12_07160</name>
</gene>
<evidence type="ECO:0000256" key="4">
    <source>
        <dbReference type="ARBA" id="ARBA00023263"/>
    </source>
</evidence>
<organism evidence="7 8">
    <name type="scientific">Pseudomonas putida</name>
    <name type="common">Arthrobacter siderocapsulatus</name>
    <dbReference type="NCBI Taxonomy" id="303"/>
    <lineage>
        <taxon>Bacteria</taxon>
        <taxon>Pseudomonadati</taxon>
        <taxon>Pseudomonadota</taxon>
        <taxon>Gammaproteobacteria</taxon>
        <taxon>Pseudomonadales</taxon>
        <taxon>Pseudomonadaceae</taxon>
        <taxon>Pseudomonas</taxon>
    </lineage>
</organism>
<dbReference type="EMBL" id="CP059052">
    <property type="protein sequence ID" value="QLJ15709.1"/>
    <property type="molecule type" value="Genomic_DNA"/>
</dbReference>
<evidence type="ECO:0000256" key="2">
    <source>
        <dbReference type="ARBA" id="ARBA00006671"/>
    </source>
</evidence>
<dbReference type="SUPFAM" id="SSF49401">
    <property type="entry name" value="Bacterial adhesins"/>
    <property type="match status" value="1"/>
</dbReference>
<proteinExistence type="inferred from homology"/>
<evidence type="ECO:0000256" key="3">
    <source>
        <dbReference type="ARBA" id="ARBA00022729"/>
    </source>
</evidence>
<dbReference type="RefSeq" id="WP_180689461.1">
    <property type="nucleotide sequence ID" value="NZ_CP059052.1"/>
</dbReference>
<dbReference type="GO" id="GO:0043709">
    <property type="term" value="P:cell adhesion involved in single-species biofilm formation"/>
    <property type="evidence" value="ECO:0007669"/>
    <property type="project" value="TreeGrafter"/>
</dbReference>
<dbReference type="InterPro" id="IPR008966">
    <property type="entry name" value="Adhesion_dom_sf"/>
</dbReference>
<dbReference type="GO" id="GO:0009289">
    <property type="term" value="C:pilus"/>
    <property type="evidence" value="ECO:0007669"/>
    <property type="project" value="UniProtKB-SubCell"/>
</dbReference>
<evidence type="ECO:0000259" key="6">
    <source>
        <dbReference type="Pfam" id="PF00419"/>
    </source>
</evidence>
<comment type="subcellular location">
    <subcellularLocation>
        <location evidence="1">Fimbrium</location>
    </subcellularLocation>
</comment>